<proteinExistence type="predicted"/>
<dbReference type="EMBL" id="MHJG01000020">
    <property type="protein sequence ID" value="OGY63640.1"/>
    <property type="molecule type" value="Genomic_DNA"/>
</dbReference>
<comment type="caution">
    <text evidence="1">The sequence shown here is derived from an EMBL/GenBank/DDBJ whole genome shotgun (WGS) entry which is preliminary data.</text>
</comment>
<name>A0A1G1ZI68_9BACT</name>
<accession>A0A1G1ZI68</accession>
<gene>
    <name evidence="1" type="ORF">A3B92_03240</name>
</gene>
<evidence type="ECO:0000313" key="2">
    <source>
        <dbReference type="Proteomes" id="UP000177960"/>
    </source>
</evidence>
<dbReference type="STRING" id="1798404.A3B92_03240"/>
<dbReference type="Proteomes" id="UP000177960">
    <property type="component" value="Unassembled WGS sequence"/>
</dbReference>
<reference evidence="1 2" key="1">
    <citation type="journal article" date="2016" name="Nat. Commun.">
        <title>Thousands of microbial genomes shed light on interconnected biogeochemical processes in an aquifer system.</title>
        <authorList>
            <person name="Anantharaman K."/>
            <person name="Brown C.T."/>
            <person name="Hug L.A."/>
            <person name="Sharon I."/>
            <person name="Castelle C.J."/>
            <person name="Probst A.J."/>
            <person name="Thomas B.C."/>
            <person name="Singh A."/>
            <person name="Wilkins M.J."/>
            <person name="Karaoz U."/>
            <person name="Brodie E.L."/>
            <person name="Williams K.H."/>
            <person name="Hubbard S.S."/>
            <person name="Banfield J.F."/>
        </authorList>
    </citation>
    <scope>NUCLEOTIDE SEQUENCE [LARGE SCALE GENOMIC DNA]</scope>
</reference>
<evidence type="ECO:0000313" key="1">
    <source>
        <dbReference type="EMBL" id="OGY63640.1"/>
    </source>
</evidence>
<organism evidence="1 2">
    <name type="scientific">Candidatus Harrisonbacteria bacterium RIFCSPHIGHO2_02_FULL_42_16</name>
    <dbReference type="NCBI Taxonomy" id="1798404"/>
    <lineage>
        <taxon>Bacteria</taxon>
        <taxon>Candidatus Harrisoniibacteriota</taxon>
    </lineage>
</organism>
<protein>
    <submittedName>
        <fullName evidence="1">Uncharacterized protein</fullName>
    </submittedName>
</protein>
<dbReference type="AlphaFoldDB" id="A0A1G1ZI68"/>
<sequence>MIAGMLLLLVFGAGNFVYAEKYSVSGSWGLNDTESVWTVDGFYRPSRVGLGVSVDNLKYHRNGIGLGTAVNGTFLLGYWSPPPKKAFFGKHVYGGFGPSVIRWRGTSVGGNGKIAFGLDYATSQTGNVQLIGEAVLGGMWLDVHEPPSGSIALKAGLRFWF</sequence>